<evidence type="ECO:0000313" key="3">
    <source>
        <dbReference type="Proteomes" id="UP001303473"/>
    </source>
</evidence>
<dbReference type="Pfam" id="PF06985">
    <property type="entry name" value="HET"/>
    <property type="match status" value="1"/>
</dbReference>
<dbReference type="Proteomes" id="UP001303473">
    <property type="component" value="Unassembled WGS sequence"/>
</dbReference>
<dbReference type="EMBL" id="MU853836">
    <property type="protein sequence ID" value="KAK3938131.1"/>
    <property type="molecule type" value="Genomic_DNA"/>
</dbReference>
<dbReference type="InterPro" id="IPR010730">
    <property type="entry name" value="HET"/>
</dbReference>
<organism evidence="2 3">
    <name type="scientific">Diplogelasinospora grovesii</name>
    <dbReference type="NCBI Taxonomy" id="303347"/>
    <lineage>
        <taxon>Eukaryota</taxon>
        <taxon>Fungi</taxon>
        <taxon>Dikarya</taxon>
        <taxon>Ascomycota</taxon>
        <taxon>Pezizomycotina</taxon>
        <taxon>Sordariomycetes</taxon>
        <taxon>Sordariomycetidae</taxon>
        <taxon>Sordariales</taxon>
        <taxon>Diplogelasinosporaceae</taxon>
        <taxon>Diplogelasinospora</taxon>
    </lineage>
</organism>
<sequence>MPEIYQHAESVLVFLGDGDEATQCSELYDFFDELQSTDIDKADEVLEYTDISTVLGQFWPLLQQPRSSRVWVVQEFAYCTPRLLVRAIGSTGRCCLKVFLPVRLIRSSNNGTPFR</sequence>
<comment type="caution">
    <text evidence="2">The sequence shown here is derived from an EMBL/GenBank/DDBJ whole genome shotgun (WGS) entry which is preliminary data.</text>
</comment>
<evidence type="ECO:0000259" key="1">
    <source>
        <dbReference type="Pfam" id="PF06985"/>
    </source>
</evidence>
<gene>
    <name evidence="2" type="ORF">QBC46DRAFT_441447</name>
</gene>
<dbReference type="AlphaFoldDB" id="A0AAN6N2T5"/>
<proteinExistence type="predicted"/>
<name>A0AAN6N2T5_9PEZI</name>
<evidence type="ECO:0000313" key="2">
    <source>
        <dbReference type="EMBL" id="KAK3938131.1"/>
    </source>
</evidence>
<reference evidence="3" key="1">
    <citation type="journal article" date="2023" name="Mol. Phylogenet. Evol.">
        <title>Genome-scale phylogeny and comparative genomics of the fungal order Sordariales.</title>
        <authorList>
            <person name="Hensen N."/>
            <person name="Bonometti L."/>
            <person name="Westerberg I."/>
            <person name="Brannstrom I.O."/>
            <person name="Guillou S."/>
            <person name="Cros-Aarteil S."/>
            <person name="Calhoun S."/>
            <person name="Haridas S."/>
            <person name="Kuo A."/>
            <person name="Mondo S."/>
            <person name="Pangilinan J."/>
            <person name="Riley R."/>
            <person name="LaButti K."/>
            <person name="Andreopoulos B."/>
            <person name="Lipzen A."/>
            <person name="Chen C."/>
            <person name="Yan M."/>
            <person name="Daum C."/>
            <person name="Ng V."/>
            <person name="Clum A."/>
            <person name="Steindorff A."/>
            <person name="Ohm R.A."/>
            <person name="Martin F."/>
            <person name="Silar P."/>
            <person name="Natvig D.O."/>
            <person name="Lalanne C."/>
            <person name="Gautier V."/>
            <person name="Ament-Velasquez S.L."/>
            <person name="Kruys A."/>
            <person name="Hutchinson M.I."/>
            <person name="Powell A.J."/>
            <person name="Barry K."/>
            <person name="Miller A.N."/>
            <person name="Grigoriev I.V."/>
            <person name="Debuchy R."/>
            <person name="Gladieux P."/>
            <person name="Hiltunen Thoren M."/>
            <person name="Johannesson H."/>
        </authorList>
    </citation>
    <scope>NUCLEOTIDE SEQUENCE [LARGE SCALE GENOMIC DNA]</scope>
    <source>
        <strain evidence="3">CBS 340.73</strain>
    </source>
</reference>
<keyword evidence="3" id="KW-1185">Reference proteome</keyword>
<accession>A0AAN6N2T5</accession>
<protein>
    <recommendedName>
        <fullName evidence="1">Heterokaryon incompatibility domain-containing protein</fullName>
    </recommendedName>
</protein>
<feature type="domain" description="Heterokaryon incompatibility" evidence="1">
    <location>
        <begin position="1"/>
        <end position="75"/>
    </location>
</feature>